<dbReference type="InterPro" id="IPR044861">
    <property type="entry name" value="IPNS-like_FE2OG_OXY"/>
</dbReference>
<dbReference type="InterPro" id="IPR027443">
    <property type="entry name" value="IPNS-like_sf"/>
</dbReference>
<reference evidence="5" key="1">
    <citation type="submission" date="2021-06" db="EMBL/GenBank/DDBJ databases">
        <authorList>
            <person name="Hu L."/>
        </authorList>
    </citation>
    <scope>NUCLEOTIDE SEQUENCE</scope>
</reference>
<protein>
    <submittedName>
        <fullName evidence="5">GA2ox4</fullName>
    </submittedName>
</protein>
<dbReference type="Pfam" id="PF03171">
    <property type="entry name" value="2OG-FeII_Oxy"/>
    <property type="match status" value="1"/>
</dbReference>
<dbReference type="GO" id="GO:0046872">
    <property type="term" value="F:metal ion binding"/>
    <property type="evidence" value="ECO:0007669"/>
    <property type="project" value="UniProtKB-KW"/>
</dbReference>
<proteinExistence type="evidence at transcript level"/>
<organism evidence="5">
    <name type="scientific">Liriodendron chinense</name>
    <name type="common">Chinese tulip tree</name>
    <name type="synonym">Liriodendron tulipifera var. chinense</name>
    <dbReference type="NCBI Taxonomy" id="3414"/>
    <lineage>
        <taxon>Eukaryota</taxon>
        <taxon>Viridiplantae</taxon>
        <taxon>Streptophyta</taxon>
        <taxon>Embryophyta</taxon>
        <taxon>Tracheophyta</taxon>
        <taxon>Spermatophyta</taxon>
        <taxon>Magnoliopsida</taxon>
        <taxon>Magnoliidae</taxon>
        <taxon>Magnoliales</taxon>
        <taxon>Magnoliaceae</taxon>
        <taxon>Liriodendron</taxon>
    </lineage>
</organism>
<name>A0A977Q7Q5_LIRCH</name>
<evidence type="ECO:0000256" key="1">
    <source>
        <dbReference type="ARBA" id="ARBA00022723"/>
    </source>
</evidence>
<dbReference type="Pfam" id="PF14226">
    <property type="entry name" value="DIOX_N"/>
    <property type="match status" value="1"/>
</dbReference>
<evidence type="ECO:0000259" key="3">
    <source>
        <dbReference type="Pfam" id="PF03171"/>
    </source>
</evidence>
<dbReference type="InterPro" id="IPR026992">
    <property type="entry name" value="DIOX_N"/>
</dbReference>
<dbReference type="Gene3D" id="2.60.120.330">
    <property type="entry name" value="B-lactam Antibiotic, Isopenicillin N Synthase, Chain"/>
    <property type="match status" value="2"/>
</dbReference>
<accession>A0A977Q7Q5</accession>
<evidence type="ECO:0000256" key="2">
    <source>
        <dbReference type="ARBA" id="ARBA00023004"/>
    </source>
</evidence>
<sequence length="257" mass="29734">MASNPPFQNAYKILLETSQPNEEEMHDHSKRSAVVDGSDLPLIDLSPLSLSDGEKEACKRQIVEASTEWGFFQVKNHGISREILEKIRREQMKLFLQPFEKKAKEKVLDFSADCYRWGTPTAMSLKQFSWSEAFHIPLVRTTDAMDAGEFSGLRSRYFRGKADREMEMEIADHVFCVAEMQAWSNGAYKSVEHRVMTNTKAERYSVAYFMCPSYDTVIESCIQPSMYRKFSFREYRQQVQDDVRTTGSKVGLPRFLI</sequence>
<dbReference type="AlphaFoldDB" id="A0A977Q7Q5"/>
<dbReference type="EMBL" id="MZ361717">
    <property type="protein sequence ID" value="UXG53463.1"/>
    <property type="molecule type" value="mRNA"/>
</dbReference>
<feature type="domain" description="Isopenicillin N synthase-like Fe(2+) 2OG dioxygenase" evidence="3">
    <location>
        <begin position="176"/>
        <end position="212"/>
    </location>
</feature>
<dbReference type="SUPFAM" id="SSF51197">
    <property type="entry name" value="Clavaminate synthase-like"/>
    <property type="match status" value="1"/>
</dbReference>
<feature type="domain" description="Non-haem dioxygenase N-terminal" evidence="4">
    <location>
        <begin position="40"/>
        <end position="137"/>
    </location>
</feature>
<evidence type="ECO:0000259" key="4">
    <source>
        <dbReference type="Pfam" id="PF14226"/>
    </source>
</evidence>
<keyword evidence="2" id="KW-0408">Iron</keyword>
<dbReference type="InterPro" id="IPR050231">
    <property type="entry name" value="Iron_ascorbate_oxido_reductase"/>
</dbReference>
<evidence type="ECO:0000313" key="5">
    <source>
        <dbReference type="EMBL" id="UXG53463.1"/>
    </source>
</evidence>
<keyword evidence="1" id="KW-0479">Metal-binding</keyword>
<dbReference type="PANTHER" id="PTHR47990">
    <property type="entry name" value="2-OXOGLUTARATE (2OG) AND FE(II)-DEPENDENT OXYGENASE SUPERFAMILY PROTEIN-RELATED"/>
    <property type="match status" value="1"/>
</dbReference>